<evidence type="ECO:0000313" key="1">
    <source>
        <dbReference type="EMBL" id="ABG19457.1"/>
    </source>
</evidence>
<protein>
    <submittedName>
        <fullName evidence="1">Uncharacterized protein</fullName>
    </submittedName>
</protein>
<dbReference type="HOGENOM" id="CLU_3105556_0_0_6"/>
<gene>
    <name evidence="1" type="ordered locus">YPN_3130</name>
</gene>
<sequence>MSATQKLIELIELIEPYFQLNRPPHHTLSRMSLFSDDVVLFSDEVVLFPDGLQFSIG</sequence>
<accession>A0A0H2YM53</accession>
<proteinExistence type="predicted"/>
<evidence type="ECO:0000313" key="2">
    <source>
        <dbReference type="Proteomes" id="UP000008936"/>
    </source>
</evidence>
<dbReference type="KEGG" id="ypn:YPN_3130"/>
<dbReference type="EMBL" id="CP000305">
    <property type="protein sequence ID" value="ABG19457.1"/>
    <property type="molecule type" value="Genomic_DNA"/>
</dbReference>
<dbReference type="AlphaFoldDB" id="A0A0H2YM53"/>
<reference evidence="1 2" key="1">
    <citation type="journal article" date="2006" name="J. Bacteriol.">
        <title>Complete genome sequence of Yersinia pestis strains Antiqua and Nepal516: evidence of gene reduction in an emerging pathogen.</title>
        <authorList>
            <person name="Chain P.S."/>
            <person name="Hu P."/>
            <person name="Malfatti S.A."/>
            <person name="Radnedge L."/>
            <person name="Larimer F."/>
            <person name="Vergez L.M."/>
            <person name="Worsham P."/>
            <person name="Chu M.C."/>
            <person name="Andersen G.L."/>
        </authorList>
    </citation>
    <scope>NUCLEOTIDE SEQUENCE [LARGE SCALE GENOMIC DNA]</scope>
    <source>
        <strain evidence="1 2">Nepal516</strain>
    </source>
</reference>
<dbReference type="Proteomes" id="UP000008936">
    <property type="component" value="Chromosome"/>
</dbReference>
<organism evidence="1 2">
    <name type="scientific">Yersinia pestis bv. Antiqua (strain Nepal516)</name>
    <dbReference type="NCBI Taxonomy" id="377628"/>
    <lineage>
        <taxon>Bacteria</taxon>
        <taxon>Pseudomonadati</taxon>
        <taxon>Pseudomonadota</taxon>
        <taxon>Gammaproteobacteria</taxon>
        <taxon>Enterobacterales</taxon>
        <taxon>Yersiniaceae</taxon>
        <taxon>Yersinia</taxon>
    </lineage>
</organism>
<name>A0A0H2YM53_YERPN</name>